<dbReference type="EMBL" id="JABAYA010000008">
    <property type="protein sequence ID" value="KAF7731705.1"/>
    <property type="molecule type" value="Genomic_DNA"/>
</dbReference>
<keyword evidence="4" id="KW-1185">Reference proteome</keyword>
<evidence type="ECO:0000256" key="1">
    <source>
        <dbReference type="SAM" id="SignalP"/>
    </source>
</evidence>
<dbReference type="Gene3D" id="3.90.1300.10">
    <property type="entry name" value="Amidase signature (AS) domain"/>
    <property type="match status" value="1"/>
</dbReference>
<dbReference type="OrthoDB" id="566138at2759"/>
<dbReference type="InterPro" id="IPR023631">
    <property type="entry name" value="Amidase_dom"/>
</dbReference>
<gene>
    <name evidence="3" type="ORF">EC973_008877</name>
</gene>
<protein>
    <recommendedName>
        <fullName evidence="2">Amidase domain-containing protein</fullName>
    </recommendedName>
</protein>
<keyword evidence="1" id="KW-0732">Signal</keyword>
<organism evidence="3 4">
    <name type="scientific">Apophysomyces ossiformis</name>
    <dbReference type="NCBI Taxonomy" id="679940"/>
    <lineage>
        <taxon>Eukaryota</taxon>
        <taxon>Fungi</taxon>
        <taxon>Fungi incertae sedis</taxon>
        <taxon>Mucoromycota</taxon>
        <taxon>Mucoromycotina</taxon>
        <taxon>Mucoromycetes</taxon>
        <taxon>Mucorales</taxon>
        <taxon>Mucorineae</taxon>
        <taxon>Mucoraceae</taxon>
        <taxon>Apophysomyces</taxon>
    </lineage>
</organism>
<reference evidence="3" key="1">
    <citation type="submission" date="2020-01" db="EMBL/GenBank/DDBJ databases">
        <title>Genome Sequencing of Three Apophysomyces-Like Fungal Strains Confirms a Novel Fungal Genus in the Mucoromycota with divergent Burkholderia-like Endosymbiotic Bacteria.</title>
        <authorList>
            <person name="Stajich J.E."/>
            <person name="Macias A.M."/>
            <person name="Carter-House D."/>
            <person name="Lovett B."/>
            <person name="Kasson L.R."/>
            <person name="Berry K."/>
            <person name="Grigoriev I."/>
            <person name="Chang Y."/>
            <person name="Spatafora J."/>
            <person name="Kasson M.T."/>
        </authorList>
    </citation>
    <scope>NUCLEOTIDE SEQUENCE</scope>
    <source>
        <strain evidence="3">NRRL A-21654</strain>
    </source>
</reference>
<feature type="signal peptide" evidence="1">
    <location>
        <begin position="1"/>
        <end position="21"/>
    </location>
</feature>
<dbReference type="AlphaFoldDB" id="A0A8H7C0H9"/>
<feature type="chain" id="PRO_5034432346" description="Amidase domain-containing protein" evidence="1">
    <location>
        <begin position="22"/>
        <end position="551"/>
    </location>
</feature>
<evidence type="ECO:0000313" key="3">
    <source>
        <dbReference type="EMBL" id="KAF7731705.1"/>
    </source>
</evidence>
<accession>A0A8H7C0H9</accession>
<sequence length="551" mass="60651">MARGFYTLLALALGLVNMAAAAENPFPMPKCNGFKLEEASIDAIQKALSSGKLTSRQLVKCYLDRVDELNPYMHAIIETNPDVYKIADNLDVERKNNQTRGPLHGIPVLVKDNIATKDKMETTCGSNALVGSKVPRDAHVISLLRKAGAIIFGKANLAEWADIRSTSYSEGWSGRGGQSRNAYNLTQNPAGSSSGSAHAVAANMVTVAIGTETDGSVIGPAQRADLIGIKPTVGLTSRNGVIPESHSQDTVGTFGRTFKDAVYVLDAIKGVDYRDPVTKQQKGRVPKRYAKYVSKKGALEGVRIGIPWKAIWEAPTTRSSLPELFRAIEEIRAAGAIIVNNTDIPSIDTLAPNPPQWDWGFKNTLGFNNQSEYTVVCYEFKRDLNKYLSELVSSPVRTLADIINFNDAHMETEMKYFKQETLVHCDSDPYTKEEYKKAKEYILRKTRTEGIDAALTNHNVQALLAPSDNWSMTTQISAQAGYPIVTIPVGHDPWGVPFGISLWGTAYSEPTLIKLGSAIEDTLRRRQTPKFYDYKTEVIPVKDAYGAFYSE</sequence>
<dbReference type="PANTHER" id="PTHR42678:SF37">
    <property type="entry name" value="AMIDASE C869.01-RELATED"/>
    <property type="match status" value="1"/>
</dbReference>
<evidence type="ECO:0000259" key="2">
    <source>
        <dbReference type="Pfam" id="PF01425"/>
    </source>
</evidence>
<comment type="caution">
    <text evidence="3">The sequence shown here is derived from an EMBL/GenBank/DDBJ whole genome shotgun (WGS) entry which is preliminary data.</text>
</comment>
<dbReference type="Pfam" id="PF01425">
    <property type="entry name" value="Amidase"/>
    <property type="match status" value="1"/>
</dbReference>
<proteinExistence type="predicted"/>
<feature type="domain" description="Amidase" evidence="2">
    <location>
        <begin position="58"/>
        <end position="512"/>
    </location>
</feature>
<dbReference type="PANTHER" id="PTHR42678">
    <property type="entry name" value="AMIDASE"/>
    <property type="match status" value="1"/>
</dbReference>
<evidence type="ECO:0000313" key="4">
    <source>
        <dbReference type="Proteomes" id="UP000605846"/>
    </source>
</evidence>
<dbReference type="InterPro" id="IPR036928">
    <property type="entry name" value="AS_sf"/>
</dbReference>
<dbReference type="SUPFAM" id="SSF75304">
    <property type="entry name" value="Amidase signature (AS) enzymes"/>
    <property type="match status" value="1"/>
</dbReference>
<dbReference type="Proteomes" id="UP000605846">
    <property type="component" value="Unassembled WGS sequence"/>
</dbReference>
<name>A0A8H7C0H9_9FUNG</name>